<keyword evidence="5" id="KW-1185">Reference proteome</keyword>
<feature type="repeat" description="ANK" evidence="3">
    <location>
        <begin position="244"/>
        <end position="276"/>
    </location>
</feature>
<dbReference type="InterPro" id="IPR050889">
    <property type="entry name" value="Dendritic_Spine_Reg/Scaffold"/>
</dbReference>
<dbReference type="SUPFAM" id="SSF48403">
    <property type="entry name" value="Ankyrin repeat"/>
    <property type="match status" value="1"/>
</dbReference>
<accession>A0A9W4WX07</accession>
<gene>
    <name evidence="4" type="ORF">FWILDA_LOCUS8631</name>
</gene>
<feature type="repeat" description="ANK" evidence="3">
    <location>
        <begin position="103"/>
        <end position="135"/>
    </location>
</feature>
<dbReference type="PANTHER" id="PTHR24166:SF48">
    <property type="entry name" value="PROTEIN VAPYRIN"/>
    <property type="match status" value="1"/>
</dbReference>
<keyword evidence="2 3" id="KW-0040">ANK repeat</keyword>
<dbReference type="AlphaFoldDB" id="A0A9W4WX07"/>
<reference evidence="4" key="1">
    <citation type="submission" date="2022-08" db="EMBL/GenBank/DDBJ databases">
        <authorList>
            <person name="Kallberg Y."/>
            <person name="Tangrot J."/>
            <person name="Rosling A."/>
        </authorList>
    </citation>
    <scope>NUCLEOTIDE SEQUENCE</scope>
    <source>
        <strain evidence="4">Wild A</strain>
    </source>
</reference>
<evidence type="ECO:0000256" key="2">
    <source>
        <dbReference type="ARBA" id="ARBA00023043"/>
    </source>
</evidence>
<sequence length="333" mass="37526">MSSLKKFIQKGDLSSLRNYLNALSLENAHHLINTPDNHGDTLVHFAARYHKKDILSFLIEDIGGIVTAVNKHGRQPLHEAIDNFECVKYLCEQNVDINCMKRGDWTPLMTASMKGNLSIVKELVKHGVNVNFLNKDGWNSLHLAAKEGHLDIVIYLHEISPTLSITPSKSGKLPIHTAAQCNHSEIVFQLLSSTPNEETKRYLLMSTDNGGTNLLQNSVTCGNLQMVKRLVDEYDVKIDHKDKLGREAIHLAAMIGNEEMIRFLLERGANLNVQDFSDKFTPLHHAAKEGHINIVKYLVNACHANTDIKDHHERTVKDVAILWNRQDIADILK</sequence>
<dbReference type="PROSITE" id="PS50297">
    <property type="entry name" value="ANK_REP_REGION"/>
    <property type="match status" value="4"/>
</dbReference>
<name>A0A9W4WX07_9GLOM</name>
<evidence type="ECO:0000256" key="1">
    <source>
        <dbReference type="ARBA" id="ARBA00022737"/>
    </source>
</evidence>
<dbReference type="PANTHER" id="PTHR24166">
    <property type="entry name" value="ROLLING PEBBLES, ISOFORM B"/>
    <property type="match status" value="1"/>
</dbReference>
<dbReference type="Gene3D" id="1.25.40.20">
    <property type="entry name" value="Ankyrin repeat-containing domain"/>
    <property type="match status" value="3"/>
</dbReference>
<dbReference type="InterPro" id="IPR036770">
    <property type="entry name" value="Ankyrin_rpt-contain_sf"/>
</dbReference>
<evidence type="ECO:0000313" key="5">
    <source>
        <dbReference type="Proteomes" id="UP001153678"/>
    </source>
</evidence>
<dbReference type="Pfam" id="PF12796">
    <property type="entry name" value="Ank_2"/>
    <property type="match status" value="3"/>
</dbReference>
<dbReference type="Proteomes" id="UP001153678">
    <property type="component" value="Unassembled WGS sequence"/>
</dbReference>
<dbReference type="PRINTS" id="PR01415">
    <property type="entry name" value="ANKYRIN"/>
</dbReference>
<proteinExistence type="predicted"/>
<dbReference type="SMART" id="SM00248">
    <property type="entry name" value="ANK"/>
    <property type="match status" value="8"/>
</dbReference>
<keyword evidence="1" id="KW-0677">Repeat</keyword>
<dbReference type="EMBL" id="CAMKVN010001873">
    <property type="protein sequence ID" value="CAI2178528.1"/>
    <property type="molecule type" value="Genomic_DNA"/>
</dbReference>
<dbReference type="OrthoDB" id="539213at2759"/>
<feature type="repeat" description="ANK" evidence="3">
    <location>
        <begin position="136"/>
        <end position="168"/>
    </location>
</feature>
<dbReference type="InterPro" id="IPR002110">
    <property type="entry name" value="Ankyrin_rpt"/>
</dbReference>
<comment type="caution">
    <text evidence="4">The sequence shown here is derived from an EMBL/GenBank/DDBJ whole genome shotgun (WGS) entry which is preliminary data.</text>
</comment>
<dbReference type="PROSITE" id="PS50088">
    <property type="entry name" value="ANK_REPEAT"/>
    <property type="match status" value="4"/>
</dbReference>
<feature type="repeat" description="ANK" evidence="3">
    <location>
        <begin position="278"/>
        <end position="300"/>
    </location>
</feature>
<evidence type="ECO:0000313" key="4">
    <source>
        <dbReference type="EMBL" id="CAI2178528.1"/>
    </source>
</evidence>
<protein>
    <submittedName>
        <fullName evidence="4">16959_t:CDS:1</fullName>
    </submittedName>
</protein>
<evidence type="ECO:0000256" key="3">
    <source>
        <dbReference type="PROSITE-ProRule" id="PRU00023"/>
    </source>
</evidence>
<organism evidence="4 5">
    <name type="scientific">Funneliformis geosporum</name>
    <dbReference type="NCBI Taxonomy" id="1117311"/>
    <lineage>
        <taxon>Eukaryota</taxon>
        <taxon>Fungi</taxon>
        <taxon>Fungi incertae sedis</taxon>
        <taxon>Mucoromycota</taxon>
        <taxon>Glomeromycotina</taxon>
        <taxon>Glomeromycetes</taxon>
        <taxon>Glomerales</taxon>
        <taxon>Glomeraceae</taxon>
        <taxon>Funneliformis</taxon>
    </lineage>
</organism>